<comment type="similarity">
    <text evidence="5">Belongs to the EXORDIUM family.</text>
</comment>
<accession>A0AAW0M6P4</accession>
<comment type="caution">
    <text evidence="7">The sequence shown here is derived from an EMBL/GenBank/DDBJ whole genome shotgun (WGS) entry which is preliminary data.</text>
</comment>
<reference evidence="7" key="3">
    <citation type="submission" date="2023-07" db="EMBL/GenBank/DDBJ databases">
        <title>An improved reference 1 genome and first organelle genomes of Quercus suber.</title>
        <authorList>
            <consortium name="Genosuber Consortium"/>
            <person name="Usie A."/>
            <person name="Serra O."/>
            <person name="Barros P."/>
        </authorList>
    </citation>
    <scope>NUCLEOTIDE SEQUENCE</scope>
    <source>
        <strain evidence="7">HL8</strain>
        <tissue evidence="7">Leaves</tissue>
    </source>
</reference>
<proteinExistence type="inferred from homology"/>
<evidence type="ECO:0000256" key="3">
    <source>
        <dbReference type="ARBA" id="ARBA00022525"/>
    </source>
</evidence>
<comment type="subcellular location">
    <subcellularLocation>
        <location evidence="1">Secreted</location>
        <location evidence="1">Extracellular space</location>
        <location evidence="1">Apoplast</location>
    </subcellularLocation>
</comment>
<keyword evidence="2" id="KW-0052">Apoplast</keyword>
<evidence type="ECO:0000256" key="5">
    <source>
        <dbReference type="ARBA" id="ARBA00023591"/>
    </source>
</evidence>
<evidence type="ECO:0000256" key="4">
    <source>
        <dbReference type="ARBA" id="ARBA00022729"/>
    </source>
</evidence>
<sequence>MASCVSITQIIFLIVLFTFLFLFSSAKPIQTQQSLLFQYHNGHLLTGNVSIDIIWYGKFASYQQAIITDFILSLSSSTPTKAQPNIATWWNIIEKYYDLVKPKISKPVPSLGNQITDPNYSIGKRLNINQIERLASKGSQKHAINVVLTSADVAVQGFCSKCGTHGYLESELVNKQKHRYKFAYIWVGNAETQCPSNCSWPFDLTIYGPKTPPLVAPNNDVGVDGMVMNLASLLAGTATNPFGNGYYQGPKEEPREAVSACPGMYGMGASPGFLGKLLVDVKTGASYNAYGFHTLILVTLTQFIICKFIMASLVPTYLLLQLVLVISFFQFNLAARRLADSAESQQPLLFQYHNGALLTGKISINLIWYGKFKPTQRAIISDFITSLSTSTPTTAQPSVATWWKTTDKYYHLVNSKKPSTLVLSMGTQIIDETYSLGKSLSNQQIEELASKGAQKNAINVVLTSDDVAVEGFCMSKCGTHGSQKGASIQGKSYKFAYIWVGNSETQCPGQCAWPFHQPIYGPQSPPLVAPNNDVGLDGMVMNLASLLAGTTTNPFGNGYFQGPKDAPLEAASACPGVYGKGAYPGYAGDLLVDPTTGASYNANGGNGRKYLLPALFDPLLAGTTTNPFGNGYFQGPKDAPLEAASACPGVYGKGAYPGYAGDLLVDPTTGASYNANGGNGRKYLLPALFDPSTKSCSTLLVLVFSFFRFNLAARRLADSAETQQPLLFQYHNGPLLTGKISINLIWYGKFKPSQRAIISDFIASLSTSTPTKAQPSVATWWKTTDKYYQPSNSKKPSTLVLSIGTQIIDETYSLGKSLSNQQIEQLASKGAQANAINILVLVFSFFHFNLAARRLADSAETQQPLLFQYHNGPLLTGKISINLIWYGKFKPSQRAIISDFIASLSTSTPTKAQPSVATWWKTTDKYYQLSNSKKPSTLVLSMGTQIIDETYSLGKSLSNQQIEQLASKGAQANAINIVLTSNDVAVEGFCMSKCGTHGSLTGASVQGKSNKFAYIWVGNSETQCPGQCAWPFHQPIYGPQSPPLVAPNNDVGLDGMVINLASLLAGTTTNPFGNGYFQGPKDAPLEAASACPGVYGKGAYPGYAGDLLVDPATGASYNANGANGRKYLVPALFDPSTQTCSILV</sequence>
<reference evidence="7" key="2">
    <citation type="journal article" date="2018" name="Sci. Data">
        <title>The draft genome sequence of cork oak.</title>
        <authorList>
            <person name="Ramos A.M."/>
            <person name="Usie A."/>
            <person name="Barbosa P."/>
            <person name="Barros P.M."/>
            <person name="Capote T."/>
            <person name="Chaves I."/>
            <person name="Simoes F."/>
            <person name="Abreu I."/>
            <person name="Carrasquinho I."/>
            <person name="Faro C."/>
            <person name="Guimaraes J.B."/>
            <person name="Mendonca D."/>
            <person name="Nobrega F."/>
            <person name="Rodrigues L."/>
            <person name="Saibo N.J.M."/>
            <person name="Varela M.C."/>
            <person name="Egas C."/>
            <person name="Matos J."/>
            <person name="Miguel C.M."/>
            <person name="Oliveira M.M."/>
            <person name="Ricardo C.P."/>
            <person name="Goncalves S."/>
        </authorList>
    </citation>
    <scope>NUCLEOTIDE SEQUENCE [LARGE SCALE GENOMIC DNA]</scope>
    <source>
        <strain evidence="7">HL8</strain>
    </source>
</reference>
<dbReference type="GO" id="GO:0048046">
    <property type="term" value="C:apoplast"/>
    <property type="evidence" value="ECO:0007669"/>
    <property type="project" value="UniProtKB-SubCell"/>
</dbReference>
<protein>
    <submittedName>
        <fullName evidence="7">Protein exordium</fullName>
    </submittedName>
</protein>
<evidence type="ECO:0000256" key="1">
    <source>
        <dbReference type="ARBA" id="ARBA00004271"/>
    </source>
</evidence>
<organism evidence="7">
    <name type="scientific">Quercus suber</name>
    <name type="common">Cork oak</name>
    <dbReference type="NCBI Taxonomy" id="58331"/>
    <lineage>
        <taxon>Eukaryota</taxon>
        <taxon>Viridiplantae</taxon>
        <taxon>Streptophyta</taxon>
        <taxon>Embryophyta</taxon>
        <taxon>Tracheophyta</taxon>
        <taxon>Spermatophyta</taxon>
        <taxon>Magnoliopsida</taxon>
        <taxon>eudicotyledons</taxon>
        <taxon>Gunneridae</taxon>
        <taxon>Pentapetalae</taxon>
        <taxon>rosids</taxon>
        <taxon>fabids</taxon>
        <taxon>Fagales</taxon>
        <taxon>Fagaceae</taxon>
        <taxon>Quercus</taxon>
    </lineage>
</organism>
<name>A0AAW0M6P4_QUESU</name>
<reference evidence="7" key="1">
    <citation type="submission" date="2017-12" db="EMBL/GenBank/DDBJ databases">
        <authorList>
            <person name="Barbosa P."/>
            <person name="Usie A."/>
            <person name="Ramos A.M."/>
        </authorList>
    </citation>
    <scope>NUCLEOTIDE SEQUENCE</scope>
    <source>
        <strain evidence="7">HL8</strain>
        <tissue evidence="7">Leaves</tissue>
    </source>
</reference>
<evidence type="ECO:0000256" key="6">
    <source>
        <dbReference type="SAM" id="SignalP"/>
    </source>
</evidence>
<dbReference type="InterPro" id="IPR006766">
    <property type="entry name" value="EXORDIUM-like"/>
</dbReference>
<gene>
    <name evidence="7" type="primary">EXO_7</name>
    <name evidence="7" type="ORF">CFP56_007778</name>
</gene>
<feature type="chain" id="PRO_5043373523" evidence="6">
    <location>
        <begin position="27"/>
        <end position="1144"/>
    </location>
</feature>
<feature type="signal peptide" evidence="6">
    <location>
        <begin position="1"/>
        <end position="26"/>
    </location>
</feature>
<evidence type="ECO:0000313" key="7">
    <source>
        <dbReference type="EMBL" id="KAK7859280.1"/>
    </source>
</evidence>
<dbReference type="PANTHER" id="PTHR31279:SF66">
    <property type="entry name" value="PHOSPHATE-RESPONSIVE 1 FAMILY PROTEIN"/>
    <property type="match status" value="1"/>
</dbReference>
<keyword evidence="4 6" id="KW-0732">Signal</keyword>
<dbReference type="EMBL" id="PKMF04000014">
    <property type="protein sequence ID" value="KAK7859280.1"/>
    <property type="molecule type" value="Genomic_DNA"/>
</dbReference>
<keyword evidence="3" id="KW-0964">Secreted</keyword>
<dbReference type="PANTHER" id="PTHR31279">
    <property type="entry name" value="PROTEIN EXORDIUM-LIKE 5"/>
    <property type="match status" value="1"/>
</dbReference>
<dbReference type="AlphaFoldDB" id="A0AAW0M6P4"/>
<evidence type="ECO:0000256" key="2">
    <source>
        <dbReference type="ARBA" id="ARBA00022523"/>
    </source>
</evidence>
<dbReference type="Pfam" id="PF04674">
    <property type="entry name" value="Phi_1"/>
    <property type="match status" value="5"/>
</dbReference>